<feature type="region of interest" description="Disordered" evidence="1">
    <location>
        <begin position="160"/>
        <end position="271"/>
    </location>
</feature>
<feature type="compositionally biased region" description="Low complexity" evidence="1">
    <location>
        <begin position="162"/>
        <end position="263"/>
    </location>
</feature>
<gene>
    <name evidence="3" type="ORF">O1G21_14525</name>
</gene>
<evidence type="ECO:0008006" key="5">
    <source>
        <dbReference type="Google" id="ProtNLM"/>
    </source>
</evidence>
<reference evidence="4" key="1">
    <citation type="submission" date="2022-12" db="EMBL/GenBank/DDBJ databases">
        <authorList>
            <person name="Mo P."/>
        </authorList>
    </citation>
    <scope>NUCLEOTIDE SEQUENCE [LARGE SCALE GENOMIC DNA]</scope>
    <source>
        <strain evidence="4">HUAS 3-15</strain>
    </source>
</reference>
<dbReference type="RefSeq" id="WP_270143951.1">
    <property type="nucleotide sequence ID" value="NZ_CP115450.1"/>
</dbReference>
<feature type="compositionally biased region" description="Low complexity" evidence="1">
    <location>
        <begin position="69"/>
        <end position="118"/>
    </location>
</feature>
<keyword evidence="2" id="KW-0732">Signal</keyword>
<name>A0ABY7Q2P8_9ACTN</name>
<keyword evidence="4" id="KW-1185">Reference proteome</keyword>
<feature type="region of interest" description="Disordered" evidence="1">
    <location>
        <begin position="51"/>
        <end position="124"/>
    </location>
</feature>
<evidence type="ECO:0000313" key="4">
    <source>
        <dbReference type="Proteomes" id="UP001212821"/>
    </source>
</evidence>
<proteinExistence type="predicted"/>
<dbReference type="Proteomes" id="UP001212821">
    <property type="component" value="Chromosome"/>
</dbReference>
<protein>
    <recommendedName>
        <fullName evidence="5">DUF2993 domain-containing protein</fullName>
    </recommendedName>
</protein>
<organism evidence="3 4">
    <name type="scientific">Kitasatospora cathayae</name>
    <dbReference type="NCBI Taxonomy" id="3004092"/>
    <lineage>
        <taxon>Bacteria</taxon>
        <taxon>Bacillati</taxon>
        <taxon>Actinomycetota</taxon>
        <taxon>Actinomycetes</taxon>
        <taxon>Kitasatosporales</taxon>
        <taxon>Streptomycetaceae</taxon>
        <taxon>Kitasatospora</taxon>
    </lineage>
</organism>
<evidence type="ECO:0000256" key="2">
    <source>
        <dbReference type="SAM" id="SignalP"/>
    </source>
</evidence>
<accession>A0ABY7Q2P8</accession>
<feature type="signal peptide" evidence="2">
    <location>
        <begin position="1"/>
        <end position="30"/>
    </location>
</feature>
<feature type="chain" id="PRO_5045936986" description="DUF2993 domain-containing protein" evidence="2">
    <location>
        <begin position="31"/>
        <end position="445"/>
    </location>
</feature>
<dbReference type="EMBL" id="CP115450">
    <property type="protein sequence ID" value="WBP86930.1"/>
    <property type="molecule type" value="Genomic_DNA"/>
</dbReference>
<evidence type="ECO:0000313" key="3">
    <source>
        <dbReference type="EMBL" id="WBP86930.1"/>
    </source>
</evidence>
<sequence>MRLRGRALAMAAVPTALLMAAAYTPNPAVAESAAGKPCGNAPVAVPDVAPIETPVPKSELPAPPPAPSGTPGTASTGAPATGPGSVPTTVPTQVPTTAPTTAPVKPPAAGTATTPPVVRSAATGGSGTVSAVYQGTGNGTATASQAGLIDDIVGGINHLLDPGSSASSTPTATPSATPQAPAAPAPRVGTPAQPAQPQAPAAGTGQAATQSSGGQSAGAQPSAGQPSPAATASGGKSSAKAAPSADAPATPAATATPSASPTANPNCDVDARNLTAGKASSEQVVPQQNWTLQTSRLGLHGAAFHGVYDVRTPTGTKRVLKFVVDSVDIENLDMSTLEGNGVTFHVQGAPGSTSTMRNGQVTMYVERLSGHLSKVLGLPIPIDLGEITLTPDTLPRWLYDLIGSVPIPLDLELTGVTAKQAGQFGGTLHIPGMHLFNDNAPYSDK</sequence>
<evidence type="ECO:0000256" key="1">
    <source>
        <dbReference type="SAM" id="MobiDB-lite"/>
    </source>
</evidence>